<accession>A0A5N1IVE9</accession>
<gene>
    <name evidence="2" type="ORF">F0P94_14010</name>
</gene>
<protein>
    <submittedName>
        <fullName evidence="2">Uncharacterized protein</fullName>
    </submittedName>
</protein>
<comment type="caution">
    <text evidence="2">The sequence shown here is derived from an EMBL/GenBank/DDBJ whole genome shotgun (WGS) entry which is preliminary data.</text>
</comment>
<feature type="signal peptide" evidence="1">
    <location>
        <begin position="1"/>
        <end position="24"/>
    </location>
</feature>
<name>A0A5N1IVE9_9BACT</name>
<dbReference type="Proteomes" id="UP000326570">
    <property type="component" value="Unassembled WGS sequence"/>
</dbReference>
<keyword evidence="3" id="KW-1185">Reference proteome</keyword>
<reference evidence="2 3" key="1">
    <citation type="submission" date="2019-09" db="EMBL/GenBank/DDBJ databases">
        <title>Genome sequence of Adhaeribacter sp. M2.</title>
        <authorList>
            <person name="Srinivasan S."/>
        </authorList>
    </citation>
    <scope>NUCLEOTIDE SEQUENCE [LARGE SCALE GENOMIC DNA]</scope>
    <source>
        <strain evidence="2 3">M2</strain>
    </source>
</reference>
<evidence type="ECO:0000313" key="2">
    <source>
        <dbReference type="EMBL" id="KAA9331909.1"/>
    </source>
</evidence>
<feature type="chain" id="PRO_5024857502" evidence="1">
    <location>
        <begin position="25"/>
        <end position="146"/>
    </location>
</feature>
<organism evidence="2 3">
    <name type="scientific">Adhaeribacter soli</name>
    <dbReference type="NCBI Taxonomy" id="2607655"/>
    <lineage>
        <taxon>Bacteria</taxon>
        <taxon>Pseudomonadati</taxon>
        <taxon>Bacteroidota</taxon>
        <taxon>Cytophagia</taxon>
        <taxon>Cytophagales</taxon>
        <taxon>Hymenobacteraceae</taxon>
        <taxon>Adhaeribacter</taxon>
    </lineage>
</organism>
<keyword evidence="1" id="KW-0732">Signal</keyword>
<proteinExistence type="predicted"/>
<sequence length="146" mass="16927">MKINKLLFSLFLVFCLVLSVQAQAPQIRLKGEKILVNNQLYGYLIKSGSAWARDYSFQSTRNEELAFARAVTKEMPNGHVYDYYEITFKGFSQKAEMDMDNDFGRRFAFEMVLDKMVKNNLLDPESVEKFLARYPANISKRLSSNL</sequence>
<dbReference type="AlphaFoldDB" id="A0A5N1IVE9"/>
<evidence type="ECO:0000313" key="3">
    <source>
        <dbReference type="Proteomes" id="UP000326570"/>
    </source>
</evidence>
<dbReference type="EMBL" id="VTWT01000007">
    <property type="protein sequence ID" value="KAA9331909.1"/>
    <property type="molecule type" value="Genomic_DNA"/>
</dbReference>
<evidence type="ECO:0000256" key="1">
    <source>
        <dbReference type="SAM" id="SignalP"/>
    </source>
</evidence>
<dbReference type="RefSeq" id="WP_150904518.1">
    <property type="nucleotide sequence ID" value="NZ_VTWT01000007.1"/>
</dbReference>